<organism evidence="1 2">
    <name type="scientific">Trichosporon asahii var. asahii (strain CBS 8904)</name>
    <name type="common">Yeast</name>
    <dbReference type="NCBI Taxonomy" id="1220162"/>
    <lineage>
        <taxon>Eukaryota</taxon>
        <taxon>Fungi</taxon>
        <taxon>Dikarya</taxon>
        <taxon>Basidiomycota</taxon>
        <taxon>Agaricomycotina</taxon>
        <taxon>Tremellomycetes</taxon>
        <taxon>Trichosporonales</taxon>
        <taxon>Trichosporonaceae</taxon>
        <taxon>Trichosporon</taxon>
    </lineage>
</organism>
<dbReference type="Proteomes" id="UP000006757">
    <property type="component" value="Unassembled WGS sequence"/>
</dbReference>
<accession>K1VJW9</accession>
<comment type="caution">
    <text evidence="1">The sequence shown here is derived from an EMBL/GenBank/DDBJ whole genome shotgun (WGS) entry which is preliminary data.</text>
</comment>
<protein>
    <submittedName>
        <fullName evidence="1">Uncharacterized protein</fullName>
    </submittedName>
</protein>
<dbReference type="InParanoid" id="K1VJW9"/>
<evidence type="ECO:0000313" key="1">
    <source>
        <dbReference type="EMBL" id="EKD04450.1"/>
    </source>
</evidence>
<sequence length="812" mass="91392">MAFPGFFDTIYRIKDKSVYSPGTAGGNIALPDRLGVKKPQWEQKDKSLNGKIWGLFPVEKGWEELDEISSKGYKEVESLLGKGVGPYPSDKLTKAIPIHERAREAAKLSTLYWVFFELATRGVYRPKEAGKVMPRYLLQGRKAKGEIEPLAAKVKRIEGIKEKANKLSKKKPLDALLQYATALVEMYPWTATALLWNAENAFGLGVAQLEEALWSNAAAMCIRIGNGSPVWRWGVLGAYCADAVLQARYTSHKLLSKCYYHVSAVLPPLPCLDPLRRTPLTPGYMDAYVMFQVPQGWKRPRAEDLPSPCDALVMMSILTGLSGDITETFVLSTRMAAAKIDTPEAHKHAQAVLKAVPTGAAEHWAHWGCQQGHTTCFAAGSTYIAEMEGRELVLPDSSQSFVKDVDPELFEAMKGRIKKGEFNGVKVKGKEKAAEQERRRYIARWETMFGANQIEWRSRRDRRAAAKPRAVNSPVNFTSLHLHSQHHSPSHHSSIMVLSNKERKAMGQIQEDWRCAPQPLIIPFTAGSEHVFPIANFTDAHYKQEDISLNKVLWDLWPVSPPDGYVRVLRQAEAKRNHSIQDPTKEGWETMFGANQIEWRSRRDRRAAAKPRAVNSPVNFTSLHLHSQHHSPSHHSSIMVLSNKERKAMGQIQEDWRCAPQPLIIPFTAGSEHVFPIANFTDAHYKQEDISLNKVLWDLWPVSPPDGYVRVLRQAEAKRNHSIQDPTKEGSFNATKLKAALPFAERARIASNLRVIDELHVRLNAVGWLQYDTLADGLSPMHLLYYRKEMHDVAPLAAAVEAAQRIKKEGDM</sequence>
<proteinExistence type="predicted"/>
<dbReference type="EMBL" id="AMBO01000224">
    <property type="protein sequence ID" value="EKD04450.1"/>
    <property type="molecule type" value="Genomic_DNA"/>
</dbReference>
<dbReference type="HOGENOM" id="CLU_018597_0_0_1"/>
<evidence type="ECO:0000313" key="2">
    <source>
        <dbReference type="Proteomes" id="UP000006757"/>
    </source>
</evidence>
<gene>
    <name evidence="1" type="ORF">A1Q2_01226</name>
</gene>
<keyword evidence="2" id="KW-1185">Reference proteome</keyword>
<reference evidence="1 2" key="1">
    <citation type="journal article" date="2012" name="Eukaryot. Cell">
        <title>Genome sequence of the Trichosporon asahii environmental strain CBS 8904.</title>
        <authorList>
            <person name="Yang R.Y."/>
            <person name="Li H.T."/>
            <person name="Zhu H."/>
            <person name="Zhou G.P."/>
            <person name="Wang M."/>
            <person name="Wang L."/>
        </authorList>
    </citation>
    <scope>NUCLEOTIDE SEQUENCE [LARGE SCALE GENOMIC DNA]</scope>
    <source>
        <strain evidence="1 2">CBS 8904</strain>
    </source>
</reference>
<name>K1VJW9_TRIAC</name>
<dbReference type="AlphaFoldDB" id="K1VJW9"/>